<comment type="caution">
    <text evidence="1">The sequence shown here is derived from an EMBL/GenBank/DDBJ whole genome shotgun (WGS) entry which is preliminary data.</text>
</comment>
<gene>
    <name evidence="1" type="ORF">ACH5RR_036002</name>
</gene>
<evidence type="ECO:0000313" key="2">
    <source>
        <dbReference type="Proteomes" id="UP001630127"/>
    </source>
</evidence>
<name>A0ABD2Y247_9GENT</name>
<reference evidence="1 2" key="1">
    <citation type="submission" date="2024-11" db="EMBL/GenBank/DDBJ databases">
        <title>A near-complete genome assembly of Cinchona calisaya.</title>
        <authorList>
            <person name="Lian D.C."/>
            <person name="Zhao X.W."/>
            <person name="Wei L."/>
        </authorList>
    </citation>
    <scope>NUCLEOTIDE SEQUENCE [LARGE SCALE GENOMIC DNA]</scope>
    <source>
        <tissue evidence="1">Nenye</tissue>
    </source>
</reference>
<dbReference type="Proteomes" id="UP001630127">
    <property type="component" value="Unassembled WGS sequence"/>
</dbReference>
<keyword evidence="2" id="KW-1185">Reference proteome</keyword>
<evidence type="ECO:0000313" key="1">
    <source>
        <dbReference type="EMBL" id="KAL3501553.1"/>
    </source>
</evidence>
<dbReference type="EMBL" id="JBJUIK010000015">
    <property type="protein sequence ID" value="KAL3501553.1"/>
    <property type="molecule type" value="Genomic_DNA"/>
</dbReference>
<organism evidence="1 2">
    <name type="scientific">Cinchona calisaya</name>
    <dbReference type="NCBI Taxonomy" id="153742"/>
    <lineage>
        <taxon>Eukaryota</taxon>
        <taxon>Viridiplantae</taxon>
        <taxon>Streptophyta</taxon>
        <taxon>Embryophyta</taxon>
        <taxon>Tracheophyta</taxon>
        <taxon>Spermatophyta</taxon>
        <taxon>Magnoliopsida</taxon>
        <taxon>eudicotyledons</taxon>
        <taxon>Gunneridae</taxon>
        <taxon>Pentapetalae</taxon>
        <taxon>asterids</taxon>
        <taxon>lamiids</taxon>
        <taxon>Gentianales</taxon>
        <taxon>Rubiaceae</taxon>
        <taxon>Cinchonoideae</taxon>
        <taxon>Cinchoneae</taxon>
        <taxon>Cinchona</taxon>
    </lineage>
</organism>
<dbReference type="AlphaFoldDB" id="A0ABD2Y247"/>
<accession>A0ABD2Y247</accession>
<protein>
    <submittedName>
        <fullName evidence="1">Uncharacterized protein</fullName>
    </submittedName>
</protein>
<sequence length="150" mass="17537">MHRLILKFRRKVKTHSLTSLFSYPFCPFATLAAVDHPELPSNDAASTILTRLINSNYRDKRGVARRFRYDPEFKTLISGLCSPEIDGILEKLRIEYPETALDLFFLLKNDYGVKHSRDSYLFIAHVLAKKERLRALKLHLLQMVQQEEFL</sequence>
<proteinExistence type="predicted"/>